<keyword evidence="4 9" id="KW-0547">Nucleotide-binding</keyword>
<dbReference type="Pfam" id="PF00586">
    <property type="entry name" value="AIRS"/>
    <property type="match status" value="1"/>
</dbReference>
<evidence type="ECO:0000259" key="10">
    <source>
        <dbReference type="Pfam" id="PF00586"/>
    </source>
</evidence>
<feature type="binding site" evidence="9">
    <location>
        <position position="21"/>
    </location>
    <ligand>
        <name>Mg(2+)</name>
        <dbReference type="ChEBI" id="CHEBI:18420"/>
    </ligand>
</feature>
<keyword evidence="8 9" id="KW-0711">Selenium</keyword>
<evidence type="ECO:0000256" key="5">
    <source>
        <dbReference type="ARBA" id="ARBA00022777"/>
    </source>
</evidence>
<dbReference type="PANTHER" id="PTHR10256">
    <property type="entry name" value="SELENIDE, WATER DIKINASE"/>
    <property type="match status" value="1"/>
</dbReference>
<dbReference type="GO" id="GO:0000287">
    <property type="term" value="F:magnesium ion binding"/>
    <property type="evidence" value="ECO:0007669"/>
    <property type="project" value="UniProtKB-UniRule"/>
</dbReference>
<comment type="similarity">
    <text evidence="1 9">Belongs to the selenophosphate synthase 1 family. Class I subfamily.</text>
</comment>
<dbReference type="GO" id="GO:0005524">
    <property type="term" value="F:ATP binding"/>
    <property type="evidence" value="ECO:0007669"/>
    <property type="project" value="UniProtKB-UniRule"/>
</dbReference>
<dbReference type="Gene3D" id="3.90.650.10">
    <property type="entry name" value="PurM-like C-terminal domain"/>
    <property type="match status" value="1"/>
</dbReference>
<dbReference type="GO" id="GO:0016260">
    <property type="term" value="P:selenocysteine biosynthetic process"/>
    <property type="evidence" value="ECO:0007669"/>
    <property type="project" value="InterPro"/>
</dbReference>
<feature type="binding site" evidence="9">
    <location>
        <position position="61"/>
    </location>
    <ligand>
        <name>Mg(2+)</name>
        <dbReference type="ChEBI" id="CHEBI:18420"/>
    </ligand>
</feature>
<dbReference type="SUPFAM" id="SSF55326">
    <property type="entry name" value="PurM N-terminal domain-like"/>
    <property type="match status" value="1"/>
</dbReference>
<evidence type="ECO:0000256" key="9">
    <source>
        <dbReference type="HAMAP-Rule" id="MF_00625"/>
    </source>
</evidence>
<evidence type="ECO:0000259" key="11">
    <source>
        <dbReference type="Pfam" id="PF02769"/>
    </source>
</evidence>
<comment type="caution">
    <text evidence="9">Lacks conserved residue(s) required for the propagation of feature annotation.</text>
</comment>
<sequence>MCGLSFPCDENLLVGLDSADDAGVYKVTDEIAIIQTVDFFTPVTDDPFSFGQIAAANALSDVYAMGGIPKTAMNLVAFPIKEMDLSVLRSILEGGLDKMREAGAVLVGGHSIEDKELKYGLSVTGFIHPDRILTKKNIRPGDRLILTKPVGTGIMITAMKAGLVSETLEKQVIKLMAELNKNAALAMNDFPVHACTDITGFGLLGHLAEMVQGSGYSVSISADKVPLIPEAVDFASMGLIPAGAYRNLEFRENMIEFSKNLTRIMPYLLFDPQTSGGLLICIAPESADDLCKALRQKGIEPADIGRVCTRKNEAGREIIKVE</sequence>
<feature type="domain" description="PurM-like C-terminal" evidence="11">
    <location>
        <begin position="139"/>
        <end position="313"/>
    </location>
</feature>
<comment type="subunit">
    <text evidence="9">Homodimer.</text>
</comment>
<comment type="cofactor">
    <cofactor evidence="9">
        <name>Mg(2+)</name>
        <dbReference type="ChEBI" id="CHEBI:18420"/>
    </cofactor>
    <text evidence="9">Binds 1 Mg(2+) ion per monomer.</text>
</comment>
<dbReference type="AlphaFoldDB" id="A0A975GIE8"/>
<dbReference type="GO" id="GO:0004756">
    <property type="term" value="F:selenide, water dikinase activity"/>
    <property type="evidence" value="ECO:0007669"/>
    <property type="project" value="UniProtKB-UniRule"/>
</dbReference>
<feature type="binding site" description="in other chain" evidence="9">
    <location>
        <position position="38"/>
    </location>
    <ligand>
        <name>ATP</name>
        <dbReference type="ChEBI" id="CHEBI:30616"/>
        <note>ligand shared between dimeric partners</note>
    </ligand>
</feature>
<evidence type="ECO:0000256" key="3">
    <source>
        <dbReference type="ARBA" id="ARBA00022723"/>
    </source>
</evidence>
<comment type="catalytic activity">
    <reaction evidence="9">
        <text>hydrogenselenide + ATP + H2O = selenophosphate + AMP + phosphate + 2 H(+)</text>
        <dbReference type="Rhea" id="RHEA:18737"/>
        <dbReference type="ChEBI" id="CHEBI:15377"/>
        <dbReference type="ChEBI" id="CHEBI:15378"/>
        <dbReference type="ChEBI" id="CHEBI:16144"/>
        <dbReference type="ChEBI" id="CHEBI:29317"/>
        <dbReference type="ChEBI" id="CHEBI:30616"/>
        <dbReference type="ChEBI" id="CHEBI:43474"/>
        <dbReference type="ChEBI" id="CHEBI:456215"/>
        <dbReference type="EC" id="2.7.9.3"/>
    </reaction>
</comment>
<dbReference type="InterPro" id="IPR004536">
    <property type="entry name" value="SPS/SelD"/>
</dbReference>
<reference evidence="12" key="1">
    <citation type="journal article" date="2021" name="Microb. Physiol.">
        <title>Proteogenomic Insights into the Physiology of Marine, Sulfate-Reducing, Filamentous Desulfonema limicola and Desulfonema magnum.</title>
        <authorList>
            <person name="Schnaars V."/>
            <person name="Wohlbrand L."/>
            <person name="Scheve S."/>
            <person name="Hinrichs C."/>
            <person name="Reinhardt R."/>
            <person name="Rabus R."/>
        </authorList>
    </citation>
    <scope>NUCLEOTIDE SEQUENCE</scope>
    <source>
        <strain evidence="12">5ac10</strain>
    </source>
</reference>
<evidence type="ECO:0000256" key="8">
    <source>
        <dbReference type="ARBA" id="ARBA00023266"/>
    </source>
</evidence>
<dbReference type="EC" id="2.7.9.3" evidence="9"/>
<feature type="binding site" description="in other chain" evidence="9">
    <location>
        <begin position="18"/>
        <end position="20"/>
    </location>
    <ligand>
        <name>ATP</name>
        <dbReference type="ChEBI" id="CHEBI:30616"/>
        <note>ligand shared between dimeric partners</note>
    </ligand>
</feature>
<keyword evidence="2 9" id="KW-0808">Transferase</keyword>
<dbReference type="HAMAP" id="MF_00625">
    <property type="entry name" value="SelD"/>
    <property type="match status" value="1"/>
</dbReference>
<dbReference type="PANTHER" id="PTHR10256:SF0">
    <property type="entry name" value="INACTIVE SELENIDE, WATER DIKINASE-LIKE PROTEIN-RELATED"/>
    <property type="match status" value="1"/>
</dbReference>
<feature type="domain" description="PurM-like N-terminal" evidence="10">
    <location>
        <begin position="20"/>
        <end position="126"/>
    </location>
</feature>
<dbReference type="EMBL" id="CP061799">
    <property type="protein sequence ID" value="QTA82274.1"/>
    <property type="molecule type" value="Genomic_DNA"/>
</dbReference>
<dbReference type="InterPro" id="IPR023061">
    <property type="entry name" value="SelD_I"/>
</dbReference>
<keyword evidence="5 9" id="KW-0418">Kinase</keyword>
<keyword evidence="13" id="KW-1185">Reference proteome</keyword>
<dbReference type="Pfam" id="PF02769">
    <property type="entry name" value="AIRS_C"/>
    <property type="match status" value="1"/>
</dbReference>
<evidence type="ECO:0000313" key="13">
    <source>
        <dbReference type="Proteomes" id="UP000663720"/>
    </source>
</evidence>
<dbReference type="SUPFAM" id="SSF56042">
    <property type="entry name" value="PurM C-terminal domain-like"/>
    <property type="match status" value="1"/>
</dbReference>
<evidence type="ECO:0000256" key="4">
    <source>
        <dbReference type="ARBA" id="ARBA00022741"/>
    </source>
</evidence>
<dbReference type="Proteomes" id="UP000663720">
    <property type="component" value="Chromosome"/>
</dbReference>
<keyword evidence="7 9" id="KW-0460">Magnesium</keyword>
<dbReference type="InterPro" id="IPR016188">
    <property type="entry name" value="PurM-like_N"/>
</dbReference>
<dbReference type="InterPro" id="IPR036921">
    <property type="entry name" value="PurM-like_N_sf"/>
</dbReference>
<dbReference type="InterPro" id="IPR010918">
    <property type="entry name" value="PurM-like_C_dom"/>
</dbReference>
<feature type="binding site" evidence="9">
    <location>
        <position position="197"/>
    </location>
    <ligand>
        <name>Mg(2+)</name>
        <dbReference type="ChEBI" id="CHEBI:18420"/>
    </ligand>
</feature>
<evidence type="ECO:0000256" key="7">
    <source>
        <dbReference type="ARBA" id="ARBA00022842"/>
    </source>
</evidence>
<dbReference type="PIRSF" id="PIRSF036407">
    <property type="entry name" value="Selenphspht_syn"/>
    <property type="match status" value="1"/>
</dbReference>
<dbReference type="Gene3D" id="3.30.1330.10">
    <property type="entry name" value="PurM-like, N-terminal domain"/>
    <property type="match status" value="1"/>
</dbReference>
<gene>
    <name evidence="9 12" type="primary">selD</name>
    <name evidence="12" type="ORF">dnl_46470</name>
</gene>
<dbReference type="InterPro" id="IPR036676">
    <property type="entry name" value="PurM-like_C_sf"/>
</dbReference>
<dbReference type="CDD" id="cd02195">
    <property type="entry name" value="SelD"/>
    <property type="match status" value="1"/>
</dbReference>
<dbReference type="GO" id="GO:0005737">
    <property type="term" value="C:cytoplasm"/>
    <property type="evidence" value="ECO:0007669"/>
    <property type="project" value="TreeGrafter"/>
</dbReference>
<feature type="binding site" description="in other chain" evidence="9">
    <location>
        <position position="61"/>
    </location>
    <ligand>
        <name>ATP</name>
        <dbReference type="ChEBI" id="CHEBI:30616"/>
        <note>ligand shared between dimeric partners</note>
    </ligand>
</feature>
<feature type="binding site" evidence="9">
    <location>
        <begin position="109"/>
        <end position="111"/>
    </location>
    <ligand>
        <name>ATP</name>
        <dbReference type="ChEBI" id="CHEBI:30616"/>
        <note>ligand shared between dimeric partners</note>
    </ligand>
</feature>
<keyword evidence="3 9" id="KW-0479">Metal-binding</keyword>
<name>A0A975GIE8_9BACT</name>
<evidence type="ECO:0000313" key="12">
    <source>
        <dbReference type="EMBL" id="QTA82274.1"/>
    </source>
</evidence>
<accession>A0A975GIE8</accession>
<evidence type="ECO:0000256" key="1">
    <source>
        <dbReference type="ARBA" id="ARBA00008026"/>
    </source>
</evidence>
<proteinExistence type="inferred from homology"/>
<evidence type="ECO:0000256" key="6">
    <source>
        <dbReference type="ARBA" id="ARBA00022840"/>
    </source>
</evidence>
<keyword evidence="6 9" id="KW-0067">ATP-binding</keyword>
<comment type="function">
    <text evidence="9">Synthesizes selenophosphate from selenide and ATP.</text>
</comment>
<protein>
    <recommendedName>
        <fullName evidence="9">Selenide, water dikinase</fullName>
        <ecNumber evidence="9">2.7.9.3</ecNumber>
    </recommendedName>
    <alternativeName>
        <fullName evidence="9">Selenium donor protein</fullName>
    </alternativeName>
    <alternativeName>
        <fullName evidence="9">Selenophosphate synthase</fullName>
    </alternativeName>
</protein>
<dbReference type="NCBIfam" id="TIGR00476">
    <property type="entry name" value="selD"/>
    <property type="match status" value="1"/>
</dbReference>
<dbReference type="NCBIfam" id="NF002098">
    <property type="entry name" value="PRK00943.1"/>
    <property type="match status" value="1"/>
</dbReference>
<organism evidence="12 13">
    <name type="scientific">Desulfonema limicola</name>
    <dbReference type="NCBI Taxonomy" id="45656"/>
    <lineage>
        <taxon>Bacteria</taxon>
        <taxon>Pseudomonadati</taxon>
        <taxon>Thermodesulfobacteriota</taxon>
        <taxon>Desulfobacteria</taxon>
        <taxon>Desulfobacterales</taxon>
        <taxon>Desulfococcaceae</taxon>
        <taxon>Desulfonema</taxon>
    </lineage>
</organism>
<dbReference type="FunFam" id="3.90.650.10:FF:000004">
    <property type="entry name" value="Selenide, water dikinase"/>
    <property type="match status" value="1"/>
</dbReference>
<dbReference type="KEGG" id="dli:dnl_46470"/>
<evidence type="ECO:0000256" key="2">
    <source>
        <dbReference type="ARBA" id="ARBA00022679"/>
    </source>
</evidence>